<evidence type="ECO:0000313" key="2">
    <source>
        <dbReference type="Proteomes" id="UP000220102"/>
    </source>
</evidence>
<keyword evidence="2" id="KW-1185">Reference proteome</keyword>
<comment type="caution">
    <text evidence="1">The sequence shown here is derived from an EMBL/GenBank/DDBJ whole genome shotgun (WGS) entry which is preliminary data.</text>
</comment>
<sequence>MAAESSAYPEPSDFEVMRPTYREKDDGFVQATISISPFRVKGESSSKAGARRAALYEAQKTYKSYHPGYSIKNPFPEHFVDGEGMEWHRLPPFERGTYGDYKFIDDQGEEDYVDIDTMLLWDVRPKDILEGEES</sequence>
<dbReference type="RefSeq" id="WP_098075647.1">
    <property type="nucleotide sequence ID" value="NZ_PDEQ01000005.1"/>
</dbReference>
<dbReference type="AlphaFoldDB" id="A0A2A8CWI0"/>
<dbReference type="EMBL" id="PDEQ01000005">
    <property type="protein sequence ID" value="PEN13055.1"/>
    <property type="molecule type" value="Genomic_DNA"/>
</dbReference>
<organism evidence="1 2">
    <name type="scientific">Longibacter salinarum</name>
    <dbReference type="NCBI Taxonomy" id="1850348"/>
    <lineage>
        <taxon>Bacteria</taxon>
        <taxon>Pseudomonadati</taxon>
        <taxon>Rhodothermota</taxon>
        <taxon>Rhodothermia</taxon>
        <taxon>Rhodothermales</taxon>
        <taxon>Salisaetaceae</taxon>
        <taxon>Longibacter</taxon>
    </lineage>
</organism>
<reference evidence="1 2" key="1">
    <citation type="submission" date="2017-10" db="EMBL/GenBank/DDBJ databases">
        <title>Draft genome of Longibacter Salinarum.</title>
        <authorList>
            <person name="Goh K.M."/>
            <person name="Shamsir M.S."/>
            <person name="Lim S.W."/>
        </authorList>
    </citation>
    <scope>NUCLEOTIDE SEQUENCE [LARGE SCALE GENOMIC DNA]</scope>
    <source>
        <strain evidence="1 2">KCTC 52045</strain>
    </source>
</reference>
<accession>A0A2A8CWI0</accession>
<protein>
    <submittedName>
        <fullName evidence="1">Uncharacterized protein</fullName>
    </submittedName>
</protein>
<evidence type="ECO:0000313" key="1">
    <source>
        <dbReference type="EMBL" id="PEN13055.1"/>
    </source>
</evidence>
<name>A0A2A8CWI0_9BACT</name>
<dbReference type="Proteomes" id="UP000220102">
    <property type="component" value="Unassembled WGS sequence"/>
</dbReference>
<dbReference type="OrthoDB" id="1494525at2"/>
<proteinExistence type="predicted"/>
<gene>
    <name evidence="1" type="ORF">CRI94_10390</name>
</gene>